<evidence type="ECO:0000313" key="2">
    <source>
        <dbReference type="EMBL" id="GAA4286618.1"/>
    </source>
</evidence>
<dbReference type="EMBL" id="BAABBA010000004">
    <property type="protein sequence ID" value="GAA4286618.1"/>
    <property type="molecule type" value="Genomic_DNA"/>
</dbReference>
<dbReference type="InterPro" id="IPR051822">
    <property type="entry name" value="Glycosyl_Hydrolase_84"/>
</dbReference>
<proteinExistence type="predicted"/>
<protein>
    <recommendedName>
        <fullName evidence="1">N-acetyltransferase domain-containing protein</fullName>
    </recommendedName>
</protein>
<dbReference type="InterPro" id="IPR000182">
    <property type="entry name" value="GNAT_dom"/>
</dbReference>
<comment type="caution">
    <text evidence="2">The sequence shown here is derived from an EMBL/GenBank/DDBJ whole genome shotgun (WGS) entry which is preliminary data.</text>
</comment>
<keyword evidence="3" id="KW-1185">Reference proteome</keyword>
<reference evidence="3" key="1">
    <citation type="journal article" date="2019" name="Int. J. Syst. Evol. Microbiol.">
        <title>The Global Catalogue of Microorganisms (GCM) 10K type strain sequencing project: providing services to taxonomists for standard genome sequencing and annotation.</title>
        <authorList>
            <consortium name="The Broad Institute Genomics Platform"/>
            <consortium name="The Broad Institute Genome Sequencing Center for Infectious Disease"/>
            <person name="Wu L."/>
            <person name="Ma J."/>
        </authorList>
    </citation>
    <scope>NUCLEOTIDE SEQUENCE [LARGE SCALE GENOMIC DNA]</scope>
    <source>
        <strain evidence="3">JCM 17459</strain>
    </source>
</reference>
<dbReference type="SUPFAM" id="SSF55729">
    <property type="entry name" value="Acyl-CoA N-acyltransferases (Nat)"/>
    <property type="match status" value="1"/>
</dbReference>
<feature type="domain" description="N-acetyltransferase" evidence="1">
    <location>
        <begin position="8"/>
        <end position="206"/>
    </location>
</feature>
<dbReference type="Gene3D" id="3.40.630.30">
    <property type="match status" value="1"/>
</dbReference>
<evidence type="ECO:0000313" key="3">
    <source>
        <dbReference type="Proteomes" id="UP001499841"/>
    </source>
</evidence>
<dbReference type="RefSeq" id="WP_345038335.1">
    <property type="nucleotide sequence ID" value="NZ_BAABBA010000004.1"/>
</dbReference>
<dbReference type="PANTHER" id="PTHR13170:SF16">
    <property type="entry name" value="PROTEIN O-GLCNACASE"/>
    <property type="match status" value="1"/>
</dbReference>
<dbReference type="Pfam" id="PF00583">
    <property type="entry name" value="Acetyltransf_1"/>
    <property type="match status" value="1"/>
</dbReference>
<accession>A0ABP8ES91</accession>
<dbReference type="Proteomes" id="UP001499841">
    <property type="component" value="Unassembled WGS sequence"/>
</dbReference>
<dbReference type="PROSITE" id="PS51186">
    <property type="entry name" value="GNAT"/>
    <property type="match status" value="1"/>
</dbReference>
<dbReference type="PANTHER" id="PTHR13170">
    <property type="entry name" value="O-GLCNACASE"/>
    <property type="match status" value="1"/>
</dbReference>
<name>A0ABP8ES91_9MICO</name>
<dbReference type="InterPro" id="IPR016181">
    <property type="entry name" value="Acyl_CoA_acyltransferase"/>
</dbReference>
<evidence type="ECO:0000259" key="1">
    <source>
        <dbReference type="PROSITE" id="PS51186"/>
    </source>
</evidence>
<sequence length="217" mass="22800">MAEHGPGLAVGAYRPADRAALYEICLRTGDVGGDATGLYRDPELLGHVYLGAYLALEPGLARVLRRPDGEPVGYAVATASTTAFEDACEKSWWPPLRARYPLPDPADDSPDARLVRTVHAGTRTRGAWLAGHPAHLHVDLLPEAQGGGHGRRLLEAVFAALAAAGAAGVHLGVDPANEGAVGFYRHLGMRLLEQRSDVLLLGLPLGSASATPHAPPH</sequence>
<gene>
    <name evidence="2" type="ORF">GCM10022262_09770</name>
</gene>
<organism evidence="2 3">
    <name type="scientific">Georgenia daeguensis</name>
    <dbReference type="NCBI Taxonomy" id="908355"/>
    <lineage>
        <taxon>Bacteria</taxon>
        <taxon>Bacillati</taxon>
        <taxon>Actinomycetota</taxon>
        <taxon>Actinomycetes</taxon>
        <taxon>Micrococcales</taxon>
        <taxon>Bogoriellaceae</taxon>
        <taxon>Georgenia</taxon>
    </lineage>
</organism>